<comment type="caution">
    <text evidence="1">The sequence shown here is derived from an EMBL/GenBank/DDBJ whole genome shotgun (WGS) entry which is preliminary data.</text>
</comment>
<evidence type="ECO:0000313" key="2">
    <source>
        <dbReference type="Proteomes" id="UP001287445"/>
    </source>
</evidence>
<evidence type="ECO:0000313" key="1">
    <source>
        <dbReference type="EMBL" id="MDX4953812.1"/>
    </source>
</evidence>
<sequence length="179" mass="20467">MNYIDKETDAWPLTVEAIAQAHPEWANPWLLPRYASITEAQAPDYDRLTHKLVRKTVLDVMDGEHVWDWETVPLDAQELADVQAQEQARRQAQLETIRLARRVTKRQALLALWDLCGIKEADVLAVIAAEQDENARYRTQIDWQGAAYIEHDSSTVLMLAQALNITQRLGELFDYAAAQ</sequence>
<dbReference type="Proteomes" id="UP001287445">
    <property type="component" value="Unassembled WGS sequence"/>
</dbReference>
<gene>
    <name evidence="1" type="ORF">SGN30_10335</name>
</gene>
<dbReference type="RefSeq" id="WP_319073378.1">
    <property type="nucleotide sequence ID" value="NZ_JAWWMZ010000003.1"/>
</dbReference>
<name>A0AAJ2R214_DELAC</name>
<organism evidence="1 2">
    <name type="scientific">Delftia acidovorans</name>
    <name type="common">Pseudomonas acidovorans</name>
    <name type="synonym">Comamonas acidovorans</name>
    <dbReference type="NCBI Taxonomy" id="80866"/>
    <lineage>
        <taxon>Bacteria</taxon>
        <taxon>Pseudomonadati</taxon>
        <taxon>Pseudomonadota</taxon>
        <taxon>Betaproteobacteria</taxon>
        <taxon>Burkholderiales</taxon>
        <taxon>Comamonadaceae</taxon>
        <taxon>Delftia</taxon>
    </lineage>
</organism>
<dbReference type="AlphaFoldDB" id="A0AAJ2R214"/>
<dbReference type="EMBL" id="JAWWMZ010000003">
    <property type="protein sequence ID" value="MDX4953812.1"/>
    <property type="molecule type" value="Genomic_DNA"/>
</dbReference>
<reference evidence="1" key="1">
    <citation type="submission" date="2023-11" db="EMBL/GenBank/DDBJ databases">
        <title>Identification and selenium tolerance of Delftia acidovorans R3-25.</title>
        <authorList>
            <person name="Zhang S."/>
            <person name="Liu Y."/>
            <person name="Guo Y."/>
        </authorList>
    </citation>
    <scope>NUCLEOTIDE SEQUENCE</scope>
    <source>
        <strain evidence="1">R3-25</strain>
    </source>
</reference>
<proteinExistence type="predicted"/>
<protein>
    <submittedName>
        <fullName evidence="1">Uncharacterized protein</fullName>
    </submittedName>
</protein>
<accession>A0AAJ2R214</accession>